<dbReference type="PROSITE" id="PS50835">
    <property type="entry name" value="IG_LIKE"/>
    <property type="match status" value="1"/>
</dbReference>
<dbReference type="InterPro" id="IPR013783">
    <property type="entry name" value="Ig-like_fold"/>
</dbReference>
<evidence type="ECO:0000313" key="3">
    <source>
        <dbReference type="Proteomes" id="UP000270296"/>
    </source>
</evidence>
<dbReference type="InterPro" id="IPR007110">
    <property type="entry name" value="Ig-like_dom"/>
</dbReference>
<feature type="domain" description="Ig-like" evidence="1">
    <location>
        <begin position="1"/>
        <end position="68"/>
    </location>
</feature>
<keyword evidence="3" id="KW-1185">Reference proteome</keyword>
<protein>
    <submittedName>
        <fullName evidence="4">Ig-like domain-containing protein</fullName>
    </submittedName>
</protein>
<dbReference type="Proteomes" id="UP000270296">
    <property type="component" value="Unassembled WGS sequence"/>
</dbReference>
<dbReference type="SUPFAM" id="SSF48726">
    <property type="entry name" value="Immunoglobulin"/>
    <property type="match status" value="1"/>
</dbReference>
<dbReference type="InterPro" id="IPR036179">
    <property type="entry name" value="Ig-like_dom_sf"/>
</dbReference>
<dbReference type="Gene3D" id="2.60.40.10">
    <property type="entry name" value="Immunoglobulins"/>
    <property type="match status" value="1"/>
</dbReference>
<dbReference type="WBParaSite" id="SBAD_0000453901-mRNA-1">
    <property type="protein sequence ID" value="SBAD_0000453901-mRNA-1"/>
    <property type="gene ID" value="SBAD_0000453901"/>
</dbReference>
<proteinExistence type="predicted"/>
<dbReference type="OrthoDB" id="190835at2759"/>
<reference evidence="2 3" key="2">
    <citation type="submission" date="2018-11" db="EMBL/GenBank/DDBJ databases">
        <authorList>
            <consortium name="Pathogen Informatics"/>
        </authorList>
    </citation>
    <scope>NUCLEOTIDE SEQUENCE [LARGE SCALE GENOMIC DNA]</scope>
</reference>
<reference evidence="4" key="1">
    <citation type="submission" date="2016-06" db="UniProtKB">
        <authorList>
            <consortium name="WormBaseParasite"/>
        </authorList>
    </citation>
    <scope>IDENTIFICATION</scope>
</reference>
<dbReference type="AlphaFoldDB" id="A0A183IL53"/>
<evidence type="ECO:0000259" key="1">
    <source>
        <dbReference type="PROSITE" id="PS50835"/>
    </source>
</evidence>
<sequence length="91" mass="10465">MANKQLPSYVLWYFNDTLLTFIHSSKYKQQIFTRQRGLVAELRVHDAQQNDSGWYKCKADNSPPKSMPVYVNGTCTSTFFCSDRDGNVSSM</sequence>
<gene>
    <name evidence="2" type="ORF">SBAD_LOCUS4349</name>
</gene>
<evidence type="ECO:0000313" key="2">
    <source>
        <dbReference type="EMBL" id="VDP04100.1"/>
    </source>
</evidence>
<organism evidence="4">
    <name type="scientific">Soboliphyme baturini</name>
    <dbReference type="NCBI Taxonomy" id="241478"/>
    <lineage>
        <taxon>Eukaryota</taxon>
        <taxon>Metazoa</taxon>
        <taxon>Ecdysozoa</taxon>
        <taxon>Nematoda</taxon>
        <taxon>Enoplea</taxon>
        <taxon>Dorylaimia</taxon>
        <taxon>Dioctophymatida</taxon>
        <taxon>Dioctophymatoidea</taxon>
        <taxon>Soboliphymatidae</taxon>
        <taxon>Soboliphyme</taxon>
    </lineage>
</organism>
<name>A0A183IL53_9BILA</name>
<evidence type="ECO:0000313" key="4">
    <source>
        <dbReference type="WBParaSite" id="SBAD_0000453901-mRNA-1"/>
    </source>
</evidence>
<dbReference type="EMBL" id="UZAM01008268">
    <property type="protein sequence ID" value="VDP04100.1"/>
    <property type="molecule type" value="Genomic_DNA"/>
</dbReference>
<accession>A0A183IL53</accession>